<dbReference type="Proteomes" id="UP000199361">
    <property type="component" value="Unassembled WGS sequence"/>
</dbReference>
<sequence>MASTDFTATGAGVSFDRLGATPRRAHAGDICGALGMIRHGEAVAWLVTIDPETRVMSDHWV</sequence>
<proteinExistence type="predicted"/>
<organism evidence="1 2">
    <name type="scientific">Nonomuraea wenchangensis</name>
    <dbReference type="NCBI Taxonomy" id="568860"/>
    <lineage>
        <taxon>Bacteria</taxon>
        <taxon>Bacillati</taxon>
        <taxon>Actinomycetota</taxon>
        <taxon>Actinomycetes</taxon>
        <taxon>Streptosporangiales</taxon>
        <taxon>Streptosporangiaceae</taxon>
        <taxon>Nonomuraea</taxon>
    </lineage>
</organism>
<evidence type="ECO:0000313" key="2">
    <source>
        <dbReference type="Proteomes" id="UP000199361"/>
    </source>
</evidence>
<gene>
    <name evidence="1" type="ORF">SAMN05421811_113215</name>
</gene>
<name>A0A1I0LAC8_9ACTN</name>
<accession>A0A1I0LAC8</accession>
<evidence type="ECO:0000313" key="1">
    <source>
        <dbReference type="EMBL" id="SEU36412.1"/>
    </source>
</evidence>
<dbReference type="EMBL" id="FOHX01000013">
    <property type="protein sequence ID" value="SEU36412.1"/>
    <property type="molecule type" value="Genomic_DNA"/>
</dbReference>
<reference evidence="1 2" key="1">
    <citation type="submission" date="2016-10" db="EMBL/GenBank/DDBJ databases">
        <authorList>
            <person name="de Groot N.N."/>
        </authorList>
    </citation>
    <scope>NUCLEOTIDE SEQUENCE [LARGE SCALE GENOMIC DNA]</scope>
    <source>
        <strain evidence="1 2">CGMCC 4.5598</strain>
    </source>
</reference>
<dbReference type="AlphaFoldDB" id="A0A1I0LAC8"/>
<keyword evidence="2" id="KW-1185">Reference proteome</keyword>
<protein>
    <submittedName>
        <fullName evidence="1">Uncharacterized protein</fullName>
    </submittedName>
</protein>